<evidence type="ECO:0000256" key="1">
    <source>
        <dbReference type="SAM" id="MobiDB-lite"/>
    </source>
</evidence>
<reference evidence="4" key="1">
    <citation type="submission" date="2022-11" db="UniProtKB">
        <authorList>
            <consortium name="WormBaseParasite"/>
        </authorList>
    </citation>
    <scope>IDENTIFICATION</scope>
</reference>
<feature type="chain" id="PRO_5037986253" evidence="2">
    <location>
        <begin position="25"/>
        <end position="95"/>
    </location>
</feature>
<feature type="region of interest" description="Disordered" evidence="1">
    <location>
        <begin position="23"/>
        <end position="51"/>
    </location>
</feature>
<protein>
    <submittedName>
        <fullName evidence="4">Uncharacterized protein</fullName>
    </submittedName>
</protein>
<dbReference type="Proteomes" id="UP000887574">
    <property type="component" value="Unplaced"/>
</dbReference>
<evidence type="ECO:0000256" key="2">
    <source>
        <dbReference type="SAM" id="SignalP"/>
    </source>
</evidence>
<keyword evidence="3" id="KW-1185">Reference proteome</keyword>
<feature type="signal peptide" evidence="2">
    <location>
        <begin position="1"/>
        <end position="24"/>
    </location>
</feature>
<feature type="compositionally biased region" description="Low complexity" evidence="1">
    <location>
        <begin position="23"/>
        <end position="34"/>
    </location>
</feature>
<name>A0A915CYG0_9BILA</name>
<accession>A0A915CYG0</accession>
<organism evidence="3 4">
    <name type="scientific">Ditylenchus dipsaci</name>
    <dbReference type="NCBI Taxonomy" id="166011"/>
    <lineage>
        <taxon>Eukaryota</taxon>
        <taxon>Metazoa</taxon>
        <taxon>Ecdysozoa</taxon>
        <taxon>Nematoda</taxon>
        <taxon>Chromadorea</taxon>
        <taxon>Rhabditida</taxon>
        <taxon>Tylenchina</taxon>
        <taxon>Tylenchomorpha</taxon>
        <taxon>Sphaerularioidea</taxon>
        <taxon>Anguinidae</taxon>
        <taxon>Anguininae</taxon>
        <taxon>Ditylenchus</taxon>
    </lineage>
</organism>
<evidence type="ECO:0000313" key="4">
    <source>
        <dbReference type="WBParaSite" id="jg13913"/>
    </source>
</evidence>
<dbReference type="WBParaSite" id="jg13913">
    <property type="protein sequence ID" value="jg13913"/>
    <property type="gene ID" value="jg13913"/>
</dbReference>
<evidence type="ECO:0000313" key="3">
    <source>
        <dbReference type="Proteomes" id="UP000887574"/>
    </source>
</evidence>
<sequence length="95" mass="10222">MKLFWLTITLVILLVLCFSDMCHSSPSSASSSSSDDSEGTGSQNVEIGEDETPCNVKVHTVKNVPGKCVRLRGGSMACQSESYLDPVNEDCLMFG</sequence>
<keyword evidence="2" id="KW-0732">Signal</keyword>
<dbReference type="AlphaFoldDB" id="A0A915CYG0"/>
<proteinExistence type="predicted"/>